<protein>
    <submittedName>
        <fullName evidence="1">Uncharacterized protein</fullName>
    </submittedName>
</protein>
<dbReference type="RefSeq" id="WP_045465352.1">
    <property type="nucleotide sequence ID" value="NZ_BBLT01000006.1"/>
</dbReference>
<reference evidence="1 2" key="1">
    <citation type="submission" date="2014-09" db="EMBL/GenBank/DDBJ databases">
        <title>Sporocytophaga myxococcoides PG-01 genome sequencing.</title>
        <authorList>
            <person name="Liu L."/>
            <person name="Gao P.J."/>
            <person name="Chen G.J."/>
            <person name="Wang L.S."/>
        </authorList>
    </citation>
    <scope>NUCLEOTIDE SEQUENCE [LARGE SCALE GENOMIC DNA]</scope>
    <source>
        <strain evidence="1 2">PG-01</strain>
    </source>
</reference>
<gene>
    <name evidence="1" type="ORF">MYP_3336</name>
</gene>
<dbReference type="EMBL" id="BBLT01000006">
    <property type="protein sequence ID" value="GAL86107.1"/>
    <property type="molecule type" value="Genomic_DNA"/>
</dbReference>
<evidence type="ECO:0000313" key="1">
    <source>
        <dbReference type="EMBL" id="GAL86107.1"/>
    </source>
</evidence>
<evidence type="ECO:0000313" key="2">
    <source>
        <dbReference type="Proteomes" id="UP000030185"/>
    </source>
</evidence>
<sequence length="71" mass="8442">MRKLGYKLLTYKAASFLLKILKPKSFGARAMLMKDNEVLLVKHTYQTSWYFSWWCIKKRGAIHTKMLSKEN</sequence>
<name>A0A098LI35_9BACT</name>
<organism evidence="1 2">
    <name type="scientific">Sporocytophaga myxococcoides</name>
    <dbReference type="NCBI Taxonomy" id="153721"/>
    <lineage>
        <taxon>Bacteria</taxon>
        <taxon>Pseudomonadati</taxon>
        <taxon>Bacteroidota</taxon>
        <taxon>Cytophagia</taxon>
        <taxon>Cytophagales</taxon>
        <taxon>Cytophagaceae</taxon>
        <taxon>Sporocytophaga</taxon>
    </lineage>
</organism>
<proteinExistence type="predicted"/>
<accession>A0A098LI35</accession>
<keyword evidence="2" id="KW-1185">Reference proteome</keyword>
<dbReference type="OrthoDB" id="9787476at2"/>
<comment type="caution">
    <text evidence="1">The sequence shown here is derived from an EMBL/GenBank/DDBJ whole genome shotgun (WGS) entry which is preliminary data.</text>
</comment>
<dbReference type="Proteomes" id="UP000030185">
    <property type="component" value="Unassembled WGS sequence"/>
</dbReference>
<dbReference type="AlphaFoldDB" id="A0A098LI35"/>